<organism evidence="1 2">
    <name type="scientific">Streptomyces qinzhouensis</name>
    <dbReference type="NCBI Taxonomy" id="2599401"/>
    <lineage>
        <taxon>Bacteria</taxon>
        <taxon>Bacillati</taxon>
        <taxon>Actinomycetota</taxon>
        <taxon>Actinomycetes</taxon>
        <taxon>Kitasatosporales</taxon>
        <taxon>Streptomycetaceae</taxon>
        <taxon>Streptomyces</taxon>
    </lineage>
</organism>
<reference evidence="1 2" key="1">
    <citation type="submission" date="2019-07" db="EMBL/GenBank/DDBJ databases">
        <authorList>
            <person name="Zhu P."/>
        </authorList>
    </citation>
    <scope>NUCLEOTIDE SEQUENCE [LARGE SCALE GENOMIC DNA]</scope>
    <source>
        <strain evidence="1 2">SSL-25</strain>
    </source>
</reference>
<keyword evidence="2" id="KW-1185">Reference proteome</keyword>
<proteinExistence type="predicted"/>
<dbReference type="AlphaFoldDB" id="A0A5B8IR19"/>
<evidence type="ECO:0000313" key="2">
    <source>
        <dbReference type="Proteomes" id="UP000320580"/>
    </source>
</evidence>
<sequence length="75" mass="8082">MSKPLTVAQLVHQLQTLNPALPVFLAVNPDWPFAHTVGRVIEGTGLDGPAVYIAEDGQDHVLPPVVTAELDWTDV</sequence>
<protein>
    <submittedName>
        <fullName evidence="1">Uncharacterized protein</fullName>
    </submittedName>
</protein>
<dbReference type="OrthoDB" id="3691787at2"/>
<dbReference type="KEGG" id="sqz:FQU76_18630"/>
<dbReference type="EMBL" id="CP042266">
    <property type="protein sequence ID" value="QDY81138.1"/>
    <property type="molecule type" value="Genomic_DNA"/>
</dbReference>
<evidence type="ECO:0000313" key="1">
    <source>
        <dbReference type="EMBL" id="QDY81138.1"/>
    </source>
</evidence>
<dbReference type="Proteomes" id="UP000320580">
    <property type="component" value="Chromosome"/>
</dbReference>
<name>A0A5B8IR19_9ACTN</name>
<accession>A0A5B8IR19</accession>
<gene>
    <name evidence="1" type="ORF">FQU76_18630</name>
</gene>